<keyword evidence="1" id="KW-0472">Membrane</keyword>
<feature type="transmembrane region" description="Helical" evidence="1">
    <location>
        <begin position="38"/>
        <end position="60"/>
    </location>
</feature>
<keyword evidence="3" id="KW-1185">Reference proteome</keyword>
<sequence length="577" mass="68033">MKFCSLFFKNLRKLLLSIDMFGSQINLQVKKENEYHTIFGVLMSIGILALIYYSFLSLVIDMIDRKSPNVIQNIQYQANPEEFKLIQDQFIFYLVLSDTYGTPIIQKSQQQVYTAQMQACSRITDINNNINNKCTNYTLKSCATMQINSQIQQKLNISKALLESSLCFDPKEWDQISLSLQGTPQTPIFKSLQFKIEKCNNETSGQNCASQEYIDKKLSSGYLGFFISDSVLNQQKAQNPFSLVSKLISTTISSLQYKALTLWMRKSKLYNKENFFYYFENNEEYNALQFERQSEQVFNIQRNQLIDITLYLDDREAVYYRTYNNILDILGQMGGLLELMLFVAGTLVKPFNKLSCDLFLASEIFYFEKSSGQQKVHPQVQGLGQAEGLISQSQLVQLKRYFKLKAQQIKLFVHQYLFTWGQDRKLIQQSIESIYNQIDIIYIINKLIEIDKLKKILLNEDQQILFNYIHKPKIQLGSRDQMKASINQNYYDTKQLSFEEEILQAFNSYTMIKESNHKKYKIVQQVFWIKMLNQYLKLMINQKYKRQHQQCRFKKQIQQMIQVFKKIELIFDIKNTY</sequence>
<comment type="caution">
    <text evidence="2">The sequence shown here is derived from an EMBL/GenBank/DDBJ whole genome shotgun (WGS) entry which is preliminary data.</text>
</comment>
<dbReference type="OMA" id="EYHTIFG"/>
<dbReference type="GO" id="GO:0005634">
    <property type="term" value="C:nucleus"/>
    <property type="evidence" value="ECO:0007669"/>
    <property type="project" value="TreeGrafter"/>
</dbReference>
<dbReference type="EMBL" id="CAJJDM010000086">
    <property type="protein sequence ID" value="CAD8089484.1"/>
    <property type="molecule type" value="Genomic_DNA"/>
</dbReference>
<evidence type="ECO:0000313" key="3">
    <source>
        <dbReference type="Proteomes" id="UP000688137"/>
    </source>
</evidence>
<protein>
    <recommendedName>
        <fullName evidence="4">Transmembrane protein</fullName>
    </recommendedName>
</protein>
<keyword evidence="1" id="KW-0812">Transmembrane</keyword>
<dbReference type="PANTHER" id="PTHR31398:SF0">
    <property type="entry name" value="MEIOTIC NUCLEAR DIVISION PROTEIN 1 HOMOLOG"/>
    <property type="match status" value="1"/>
</dbReference>
<evidence type="ECO:0008006" key="4">
    <source>
        <dbReference type="Google" id="ProtNLM"/>
    </source>
</evidence>
<evidence type="ECO:0000256" key="1">
    <source>
        <dbReference type="SAM" id="Phobius"/>
    </source>
</evidence>
<name>A0A8S1NRP4_PARPR</name>
<dbReference type="AlphaFoldDB" id="A0A8S1NRP4"/>
<keyword evidence="1" id="KW-1133">Transmembrane helix</keyword>
<evidence type="ECO:0000313" key="2">
    <source>
        <dbReference type="EMBL" id="CAD8089484.1"/>
    </source>
</evidence>
<dbReference type="GO" id="GO:0007131">
    <property type="term" value="P:reciprocal meiotic recombination"/>
    <property type="evidence" value="ECO:0007669"/>
    <property type="project" value="TreeGrafter"/>
</dbReference>
<organism evidence="2 3">
    <name type="scientific">Paramecium primaurelia</name>
    <dbReference type="NCBI Taxonomy" id="5886"/>
    <lineage>
        <taxon>Eukaryota</taxon>
        <taxon>Sar</taxon>
        <taxon>Alveolata</taxon>
        <taxon>Ciliophora</taxon>
        <taxon>Intramacronucleata</taxon>
        <taxon>Oligohymenophorea</taxon>
        <taxon>Peniculida</taxon>
        <taxon>Parameciidae</taxon>
        <taxon>Paramecium</taxon>
    </lineage>
</organism>
<proteinExistence type="predicted"/>
<dbReference type="PANTHER" id="PTHR31398">
    <property type="entry name" value="MEIOTIC NUCLEAR DIVISION PROTEIN 1 HOMOLOG"/>
    <property type="match status" value="1"/>
</dbReference>
<accession>A0A8S1NRP4</accession>
<reference evidence="2" key="1">
    <citation type="submission" date="2021-01" db="EMBL/GenBank/DDBJ databases">
        <authorList>
            <consortium name="Genoscope - CEA"/>
            <person name="William W."/>
        </authorList>
    </citation>
    <scope>NUCLEOTIDE SEQUENCE</scope>
</reference>
<gene>
    <name evidence="2" type="ORF">PPRIM_AZ9-3.1.T0830216</name>
</gene>
<dbReference type="Proteomes" id="UP000688137">
    <property type="component" value="Unassembled WGS sequence"/>
</dbReference>